<evidence type="ECO:0000256" key="1">
    <source>
        <dbReference type="ARBA" id="ARBA00004191"/>
    </source>
</evidence>
<feature type="compositionally biased region" description="Basic and acidic residues" evidence="6">
    <location>
        <begin position="50"/>
        <end position="106"/>
    </location>
</feature>
<keyword evidence="3" id="KW-0964">Secreted</keyword>
<evidence type="ECO:0000256" key="6">
    <source>
        <dbReference type="SAM" id="MobiDB-lite"/>
    </source>
</evidence>
<sequence length="559" mass="60195">MQPGQTVGEALDTLRGMDGFGEGRLQRPDGTILARGSPLEPGVVFVPNVAKDKGKPAEPKPLEPKPAEPKPAEPKPAEPKPAEPKPVEPKPAEPKPAEPKPAEPKPAEPTPTEPKPAEPKPAEPKPAEPVPTEPKPAEPKPAEPKPAEPTPTEPKPAEPKPAEPTDPKPAEPNPPAKETPAADPSEQPIPPNQPPSLLKNWDFENEREAFKNYKGDRVVDMRSTELTDWRITKGNVELIGSGCFKAQSGDYCVDLTGRQPGGVEQSFDTEKGAIYTVTFGLAANPEHPGTDIVHVSVGDFKKAITSPKSPFNKKGGKPYPSKWADVTFAFRATESRSTIRFESPCGNKGVYGPCIDNVRIVKGGKLPQPSPNLIKNGDFEDSPPDVIDRANPDRNVKAGSNEIPHWTVGKSDVDLQRRDPGTWGFAQSGDFHIDLNGRHAGSIQQTFPTTPGQKYVVRFALAGSPAGHQRNKTLDAIVTVADVRKVIQSPPGQDGKSTLWETHTFEFTATADQSTLKFEGEDSNNSAYGVLLDNVAVVPAGAKIPVTEPDYDKHTVEFV</sequence>
<dbReference type="Proteomes" id="UP000054558">
    <property type="component" value="Unassembled WGS sequence"/>
</dbReference>
<evidence type="ECO:0000313" key="9">
    <source>
        <dbReference type="Proteomes" id="UP000054558"/>
    </source>
</evidence>
<gene>
    <name evidence="8" type="ORF">KFL_000220180</name>
</gene>
<keyword evidence="9" id="KW-1185">Reference proteome</keyword>
<organism evidence="8 9">
    <name type="scientific">Klebsormidium nitens</name>
    <name type="common">Green alga</name>
    <name type="synonym">Ulothrix nitens</name>
    <dbReference type="NCBI Taxonomy" id="105231"/>
    <lineage>
        <taxon>Eukaryota</taxon>
        <taxon>Viridiplantae</taxon>
        <taxon>Streptophyta</taxon>
        <taxon>Klebsormidiophyceae</taxon>
        <taxon>Klebsormidiales</taxon>
        <taxon>Klebsormidiaceae</taxon>
        <taxon>Klebsormidium</taxon>
    </lineage>
</organism>
<keyword evidence="4" id="KW-0732">Signal</keyword>
<feature type="compositionally biased region" description="Basic and acidic residues" evidence="6">
    <location>
        <begin position="115"/>
        <end position="126"/>
    </location>
</feature>
<dbReference type="NCBIfam" id="TIGR04362">
    <property type="entry name" value="choice_anch_C"/>
    <property type="match status" value="1"/>
</dbReference>
<evidence type="ECO:0000256" key="2">
    <source>
        <dbReference type="ARBA" id="ARBA00022512"/>
    </source>
</evidence>
<evidence type="ECO:0000256" key="4">
    <source>
        <dbReference type="ARBA" id="ARBA00022729"/>
    </source>
</evidence>
<feature type="compositionally biased region" description="Basic and acidic residues" evidence="6">
    <location>
        <begin position="155"/>
        <end position="169"/>
    </location>
</feature>
<dbReference type="InterPro" id="IPR006946">
    <property type="entry name" value="DGR2-like_dom"/>
</dbReference>
<dbReference type="Gene3D" id="2.60.120.260">
    <property type="entry name" value="Galactose-binding domain-like"/>
    <property type="match status" value="2"/>
</dbReference>
<dbReference type="InterPro" id="IPR027576">
    <property type="entry name" value="Choice_anch_C_dom"/>
</dbReference>
<name>A0A1Y1HQZ2_KLENI</name>
<dbReference type="InterPro" id="IPR052437">
    <property type="entry name" value="Pectin_Meth_Modulator"/>
</dbReference>
<dbReference type="Pfam" id="PF04862">
    <property type="entry name" value="DUF642"/>
    <property type="match status" value="2"/>
</dbReference>
<feature type="domain" description="DUF642" evidence="7">
    <location>
        <begin position="197"/>
        <end position="360"/>
    </location>
</feature>
<dbReference type="InterPro" id="IPR008979">
    <property type="entry name" value="Galactose-bd-like_sf"/>
</dbReference>
<dbReference type="PANTHER" id="PTHR31265">
    <property type="entry name" value="OS02G0527500 PROTEIN-RELATED"/>
    <property type="match status" value="1"/>
</dbReference>
<feature type="compositionally biased region" description="Basic and acidic residues" evidence="6">
    <location>
        <begin position="135"/>
        <end position="146"/>
    </location>
</feature>
<evidence type="ECO:0000313" key="8">
    <source>
        <dbReference type="EMBL" id="GAQ78987.1"/>
    </source>
</evidence>
<feature type="domain" description="DUF642" evidence="7">
    <location>
        <begin position="372"/>
        <end position="537"/>
    </location>
</feature>
<reference evidence="8 9" key="1">
    <citation type="journal article" date="2014" name="Nat. Commun.">
        <title>Klebsormidium flaccidum genome reveals primary factors for plant terrestrial adaptation.</title>
        <authorList>
            <person name="Hori K."/>
            <person name="Maruyama F."/>
            <person name="Fujisawa T."/>
            <person name="Togashi T."/>
            <person name="Yamamoto N."/>
            <person name="Seo M."/>
            <person name="Sato S."/>
            <person name="Yamada T."/>
            <person name="Mori H."/>
            <person name="Tajima N."/>
            <person name="Moriyama T."/>
            <person name="Ikeuchi M."/>
            <person name="Watanabe M."/>
            <person name="Wada H."/>
            <person name="Kobayashi K."/>
            <person name="Saito M."/>
            <person name="Masuda T."/>
            <person name="Sasaki-Sekimoto Y."/>
            <person name="Mashiguchi K."/>
            <person name="Awai K."/>
            <person name="Shimojima M."/>
            <person name="Masuda S."/>
            <person name="Iwai M."/>
            <person name="Nobusawa T."/>
            <person name="Narise T."/>
            <person name="Kondo S."/>
            <person name="Saito H."/>
            <person name="Sato R."/>
            <person name="Murakawa M."/>
            <person name="Ihara Y."/>
            <person name="Oshima-Yamada Y."/>
            <person name="Ohtaka K."/>
            <person name="Satoh M."/>
            <person name="Sonobe K."/>
            <person name="Ishii M."/>
            <person name="Ohtani R."/>
            <person name="Kanamori-Sato M."/>
            <person name="Honoki R."/>
            <person name="Miyazaki D."/>
            <person name="Mochizuki H."/>
            <person name="Umetsu J."/>
            <person name="Higashi K."/>
            <person name="Shibata D."/>
            <person name="Kamiya Y."/>
            <person name="Sato N."/>
            <person name="Nakamura Y."/>
            <person name="Tabata S."/>
            <person name="Ida S."/>
            <person name="Kurokawa K."/>
            <person name="Ohta H."/>
        </authorList>
    </citation>
    <scope>NUCLEOTIDE SEQUENCE [LARGE SCALE GENOMIC DNA]</scope>
    <source>
        <strain evidence="8 9">NIES-2285</strain>
    </source>
</reference>
<comment type="subcellular location">
    <subcellularLocation>
        <location evidence="1">Secreted</location>
        <location evidence="1">Cell wall</location>
    </subcellularLocation>
</comment>
<dbReference type="SUPFAM" id="SSF49785">
    <property type="entry name" value="Galactose-binding domain-like"/>
    <property type="match status" value="2"/>
</dbReference>
<keyword evidence="5" id="KW-0325">Glycoprotein</keyword>
<keyword evidence="2" id="KW-0134">Cell wall</keyword>
<dbReference type="OMA" id="NNRCKWS"/>
<feature type="region of interest" description="Disordered" evidence="6">
    <location>
        <begin position="1"/>
        <end position="199"/>
    </location>
</feature>
<dbReference type="EMBL" id="DF236971">
    <property type="protein sequence ID" value="GAQ78987.1"/>
    <property type="molecule type" value="Genomic_DNA"/>
</dbReference>
<evidence type="ECO:0000256" key="3">
    <source>
        <dbReference type="ARBA" id="ARBA00022525"/>
    </source>
</evidence>
<accession>A0A1Y1HQZ2</accession>
<proteinExistence type="predicted"/>
<dbReference type="AlphaFoldDB" id="A0A1Y1HQZ2"/>
<evidence type="ECO:0000256" key="5">
    <source>
        <dbReference type="ARBA" id="ARBA00023180"/>
    </source>
</evidence>
<protein>
    <recommendedName>
        <fullName evidence="7">DUF642 domain-containing protein</fullName>
    </recommendedName>
</protein>
<evidence type="ECO:0000259" key="7">
    <source>
        <dbReference type="Pfam" id="PF04862"/>
    </source>
</evidence>